<dbReference type="Proteomes" id="UP000054564">
    <property type="component" value="Unassembled WGS sequence"/>
</dbReference>
<accession>A0A0L0ULD6</accession>
<feature type="region of interest" description="Disordered" evidence="1">
    <location>
        <begin position="1"/>
        <end position="27"/>
    </location>
</feature>
<evidence type="ECO:0000313" key="2">
    <source>
        <dbReference type="EMBL" id="KNE87544.1"/>
    </source>
</evidence>
<proteinExistence type="predicted"/>
<protein>
    <submittedName>
        <fullName evidence="2">Uncharacterized protein</fullName>
    </submittedName>
</protein>
<sequence length="149" mass="15836">MTSRVGVLGGGRGSSSKNAGKGKAAAGNIDIDISVKKEPVTKYQDEEAETSLFHRIHEENGGNGSGMGLGQWKQSNHGGGQIILTQQTISGGSTIGGKLSRKQKMQAMAINRTRVGKSKSSSSTFDLFNEDPLNAHIRQHRHAGHALRT</sequence>
<reference evidence="3" key="1">
    <citation type="submission" date="2014-03" db="EMBL/GenBank/DDBJ databases">
        <title>The Genome Sequence of Puccinia striiformis f. sp. tritici PST-78.</title>
        <authorList>
            <consortium name="The Broad Institute Genome Sequencing Platform"/>
            <person name="Cuomo C."/>
            <person name="Hulbert S."/>
            <person name="Chen X."/>
            <person name="Walker B."/>
            <person name="Young S.K."/>
            <person name="Zeng Q."/>
            <person name="Gargeya S."/>
            <person name="Fitzgerald M."/>
            <person name="Haas B."/>
            <person name="Abouelleil A."/>
            <person name="Alvarado L."/>
            <person name="Arachchi H.M."/>
            <person name="Berlin A.M."/>
            <person name="Chapman S.B."/>
            <person name="Goldberg J."/>
            <person name="Griggs A."/>
            <person name="Gujja S."/>
            <person name="Hansen M."/>
            <person name="Howarth C."/>
            <person name="Imamovic A."/>
            <person name="Larimer J."/>
            <person name="McCowan C."/>
            <person name="Montmayeur A."/>
            <person name="Murphy C."/>
            <person name="Neiman D."/>
            <person name="Pearson M."/>
            <person name="Priest M."/>
            <person name="Roberts A."/>
            <person name="Saif S."/>
            <person name="Shea T."/>
            <person name="Sisk P."/>
            <person name="Sykes S."/>
            <person name="Wortman J."/>
            <person name="Nusbaum C."/>
            <person name="Birren B."/>
        </authorList>
    </citation>
    <scope>NUCLEOTIDE SEQUENCE [LARGE SCALE GENOMIC DNA]</scope>
    <source>
        <strain evidence="3">race PST-78</strain>
    </source>
</reference>
<dbReference type="EMBL" id="AJIL01004958">
    <property type="protein sequence ID" value="KNE87544.1"/>
    <property type="molecule type" value="Genomic_DNA"/>
</dbReference>
<keyword evidence="3" id="KW-1185">Reference proteome</keyword>
<organism evidence="2 3">
    <name type="scientific">Puccinia striiformis f. sp. tritici PST-78</name>
    <dbReference type="NCBI Taxonomy" id="1165861"/>
    <lineage>
        <taxon>Eukaryota</taxon>
        <taxon>Fungi</taxon>
        <taxon>Dikarya</taxon>
        <taxon>Basidiomycota</taxon>
        <taxon>Pucciniomycotina</taxon>
        <taxon>Pucciniomycetes</taxon>
        <taxon>Pucciniales</taxon>
        <taxon>Pucciniaceae</taxon>
        <taxon>Puccinia</taxon>
    </lineage>
</organism>
<feature type="compositionally biased region" description="Low complexity" evidence="1">
    <location>
        <begin position="14"/>
        <end position="27"/>
    </location>
</feature>
<comment type="caution">
    <text evidence="2">The sequence shown here is derived from an EMBL/GenBank/DDBJ whole genome shotgun (WGS) entry which is preliminary data.</text>
</comment>
<name>A0A0L0ULD6_9BASI</name>
<feature type="non-terminal residue" evidence="2">
    <location>
        <position position="149"/>
    </location>
</feature>
<gene>
    <name evidence="2" type="ORF">PSTG_19071</name>
</gene>
<dbReference type="AlphaFoldDB" id="A0A0L0ULD6"/>
<evidence type="ECO:0000256" key="1">
    <source>
        <dbReference type="SAM" id="MobiDB-lite"/>
    </source>
</evidence>
<evidence type="ECO:0000313" key="3">
    <source>
        <dbReference type="Proteomes" id="UP000054564"/>
    </source>
</evidence>
<feature type="region of interest" description="Disordered" evidence="1">
    <location>
        <begin position="57"/>
        <end position="77"/>
    </location>
</feature>